<evidence type="ECO:0000259" key="1">
    <source>
        <dbReference type="Pfam" id="PF07993"/>
    </source>
</evidence>
<comment type="caution">
    <text evidence="2">The sequence shown here is derived from an EMBL/GenBank/DDBJ whole genome shotgun (WGS) entry which is preliminary data.</text>
</comment>
<dbReference type="GO" id="GO:0035336">
    <property type="term" value="P:long-chain fatty-acyl-CoA metabolic process"/>
    <property type="evidence" value="ECO:0007669"/>
    <property type="project" value="TreeGrafter"/>
</dbReference>
<reference evidence="3" key="1">
    <citation type="submission" date="2018-04" db="EMBL/GenBank/DDBJ databases">
        <authorList>
            <person name="Cornet L."/>
        </authorList>
    </citation>
    <scope>NUCLEOTIDE SEQUENCE [LARGE SCALE GENOMIC DNA]</scope>
</reference>
<dbReference type="AlphaFoldDB" id="A0A2W4WKP7"/>
<dbReference type="InterPro" id="IPR013120">
    <property type="entry name" value="FAR_NAD-bd"/>
</dbReference>
<accession>A0A2W4WKP7</accession>
<proteinExistence type="predicted"/>
<dbReference type="InterPro" id="IPR036291">
    <property type="entry name" value="NAD(P)-bd_dom_sf"/>
</dbReference>
<gene>
    <name evidence="2" type="ORF">DCF17_01295</name>
</gene>
<dbReference type="SUPFAM" id="SSF51735">
    <property type="entry name" value="NAD(P)-binding Rossmann-fold domains"/>
    <property type="match status" value="1"/>
</dbReference>
<dbReference type="GO" id="GO:0080019">
    <property type="term" value="F:alcohol-forming very long-chain fatty acyl-CoA reductase activity"/>
    <property type="evidence" value="ECO:0007669"/>
    <property type="project" value="InterPro"/>
</dbReference>
<dbReference type="Pfam" id="PF07993">
    <property type="entry name" value="NAD_binding_4"/>
    <property type="match status" value="1"/>
</dbReference>
<dbReference type="InterPro" id="IPR026055">
    <property type="entry name" value="FAR"/>
</dbReference>
<evidence type="ECO:0000313" key="2">
    <source>
        <dbReference type="EMBL" id="PZO45476.1"/>
    </source>
</evidence>
<dbReference type="PANTHER" id="PTHR11011:SF45">
    <property type="entry name" value="FATTY ACYL-COA REDUCTASE CG8306-RELATED"/>
    <property type="match status" value="1"/>
</dbReference>
<evidence type="ECO:0000313" key="3">
    <source>
        <dbReference type="Proteomes" id="UP000249081"/>
    </source>
</evidence>
<dbReference type="Proteomes" id="UP000249081">
    <property type="component" value="Unassembled WGS sequence"/>
</dbReference>
<dbReference type="Gene3D" id="3.40.50.720">
    <property type="entry name" value="NAD(P)-binding Rossmann-like Domain"/>
    <property type="match status" value="1"/>
</dbReference>
<dbReference type="EMBL" id="QBMN01000005">
    <property type="protein sequence ID" value="PZO45476.1"/>
    <property type="molecule type" value="Genomic_DNA"/>
</dbReference>
<dbReference type="PANTHER" id="PTHR11011">
    <property type="entry name" value="MALE STERILITY PROTEIN 2-RELATED"/>
    <property type="match status" value="1"/>
</dbReference>
<sequence>MTITYLVKSFKFLDSWSIKVKSEEWVFVAGGFGFLGQYIVWGLVRRGYQVVIGASKRTDIDVKKRFNRFKDFNQLVNPDFRLHDSDFTSIHVVECDISKENLGLSHRDSSWPEKPFSQVWNCAAYMKYDPSAYQKSYETNVLGSLNLLKFAAAQAECTYYHVSTAYVGGKDFSSGRLLEERIYENKSGYFNSYDMTKACAEREIITFCQSHSKPPCAIFRPTIIIGDSKTGFTSSAYGFYEYLQALSRLKKHIKRETVHYPCDGLSLLHLIPVDRCAQTMLALTSKVLSHEIPIYTIADASPLTLETMTSILSEVFGFRLVCASTIPVDEKSYERLLRSLTKQNQIFSRHSFAFCSKQTYSLVGSSICSDWSKECNFFDLLNEELINFQNFQLKVCLLTKP</sequence>
<reference evidence="2 3" key="2">
    <citation type="submission" date="2018-06" db="EMBL/GenBank/DDBJ databases">
        <title>Metagenomic assembly of (sub)arctic Cyanobacteria and their associated microbiome from non-axenic cultures.</title>
        <authorList>
            <person name="Baurain D."/>
        </authorList>
    </citation>
    <scope>NUCLEOTIDE SEQUENCE [LARGE SCALE GENOMIC DNA]</scope>
    <source>
        <strain evidence="2">ULC041bin1</strain>
    </source>
</reference>
<feature type="domain" description="Thioester reductase (TE)" evidence="1">
    <location>
        <begin position="29"/>
        <end position="280"/>
    </location>
</feature>
<organism evidence="2 3">
    <name type="scientific">Shackletoniella antarctica</name>
    <dbReference type="NCBI Taxonomy" id="268115"/>
    <lineage>
        <taxon>Bacteria</taxon>
        <taxon>Bacillati</taxon>
        <taxon>Cyanobacteriota</taxon>
        <taxon>Cyanophyceae</taxon>
        <taxon>Oculatellales</taxon>
        <taxon>Oculatellaceae</taxon>
        <taxon>Shackletoniella</taxon>
    </lineage>
</organism>
<name>A0A2W4WKP7_9CYAN</name>
<protein>
    <recommendedName>
        <fullName evidence="1">Thioester reductase (TE) domain-containing protein</fullName>
    </recommendedName>
</protein>